<gene>
    <name evidence="1" type="ORF">NCTC10975_01584</name>
</gene>
<dbReference type="CDD" id="cd08054">
    <property type="entry name" value="gp6"/>
    <property type="match status" value="1"/>
</dbReference>
<proteinExistence type="predicted"/>
<organism evidence="1 2">
    <name type="scientific">Proteus mirabilis</name>
    <dbReference type="NCBI Taxonomy" id="584"/>
    <lineage>
        <taxon>Bacteria</taxon>
        <taxon>Pseudomonadati</taxon>
        <taxon>Pseudomonadota</taxon>
        <taxon>Gammaproteobacteria</taxon>
        <taxon>Enterobacterales</taxon>
        <taxon>Morganellaceae</taxon>
        <taxon>Proteus</taxon>
    </lineage>
</organism>
<name>A0A2X2BIG6_PROMI</name>
<sequence>MPAIWVIAGIGGFMPLPTLEKLKQQCRLDEDNTFEDELLKTYLMAAKQRAEGYINRHLYEENIPEEDPDGLLITDDIELALMLAVGNFYEK</sequence>
<dbReference type="Pfam" id="PF05135">
    <property type="entry name" value="Phage_connect_1"/>
    <property type="match status" value="1"/>
</dbReference>
<evidence type="ECO:0000313" key="1">
    <source>
        <dbReference type="EMBL" id="SPY95697.1"/>
    </source>
</evidence>
<protein>
    <submittedName>
        <fullName evidence="1">Uncharacterized phage protein (Possible DNA packaging)</fullName>
    </submittedName>
</protein>
<evidence type="ECO:0000313" key="2">
    <source>
        <dbReference type="Proteomes" id="UP000251485"/>
    </source>
</evidence>
<dbReference type="InterPro" id="IPR021146">
    <property type="entry name" value="Phage_gp6-like_head-tail"/>
</dbReference>
<reference evidence="1 2" key="1">
    <citation type="submission" date="2018-06" db="EMBL/GenBank/DDBJ databases">
        <authorList>
            <consortium name="Pathogen Informatics"/>
            <person name="Doyle S."/>
        </authorList>
    </citation>
    <scope>NUCLEOTIDE SEQUENCE [LARGE SCALE GENOMIC DNA]</scope>
    <source>
        <strain evidence="1 2">NCTC10975</strain>
    </source>
</reference>
<dbReference type="Gene3D" id="1.10.3230.30">
    <property type="entry name" value="Phage gp6-like head-tail connector protein"/>
    <property type="match status" value="1"/>
</dbReference>
<accession>A0A2X2BIG6</accession>
<dbReference type="EMBL" id="UAUE01000009">
    <property type="protein sequence ID" value="SPY95697.1"/>
    <property type="molecule type" value="Genomic_DNA"/>
</dbReference>
<dbReference type="InterPro" id="IPR006450">
    <property type="entry name" value="Phage_HK97_gp6-like"/>
</dbReference>
<dbReference type="Proteomes" id="UP000251485">
    <property type="component" value="Unassembled WGS sequence"/>
</dbReference>
<dbReference type="AlphaFoldDB" id="A0A2X2BIG6"/>
<dbReference type="NCBIfam" id="TIGR01560">
    <property type="entry name" value="put_DNA_pack"/>
    <property type="match status" value="1"/>
</dbReference>